<feature type="region of interest" description="Disordered" evidence="2">
    <location>
        <begin position="55"/>
        <end position="95"/>
    </location>
</feature>
<feature type="region of interest" description="Disordered" evidence="2">
    <location>
        <begin position="500"/>
        <end position="560"/>
    </location>
</feature>
<feature type="region of interest" description="Disordered" evidence="2">
    <location>
        <begin position="213"/>
        <end position="484"/>
    </location>
</feature>
<proteinExistence type="predicted"/>
<feature type="compositionally biased region" description="Low complexity" evidence="2">
    <location>
        <begin position="155"/>
        <end position="176"/>
    </location>
</feature>
<keyword evidence="5" id="KW-1185">Reference proteome</keyword>
<feature type="compositionally biased region" description="Basic and acidic residues" evidence="2">
    <location>
        <begin position="536"/>
        <end position="560"/>
    </location>
</feature>
<dbReference type="PROSITE" id="PS50103">
    <property type="entry name" value="ZF_C3H1"/>
    <property type="match status" value="1"/>
</dbReference>
<feature type="region of interest" description="Disordered" evidence="2">
    <location>
        <begin position="131"/>
        <end position="201"/>
    </location>
</feature>
<feature type="compositionally biased region" description="Basic and acidic residues" evidence="2">
    <location>
        <begin position="512"/>
        <end position="529"/>
    </location>
</feature>
<evidence type="ECO:0000313" key="5">
    <source>
        <dbReference type="Proteomes" id="UP000604046"/>
    </source>
</evidence>
<keyword evidence="1" id="KW-0863">Zinc-finger</keyword>
<sequence length="560" mass="62978">MNTSIATVGGSSGGSANCGKQGRTHRTGAKFTEKWDLCYAFSKHGSCKDKNCQWRHELPKKEETKEAKEVKDAKEAKPKSRPRVERKEEVQSLSRGISGFHRQLAAAVTEDMEQDAAGQIVTRWKHHYRWPIDSKSKPGGYGYGYGASRDEETSSESSSESESSDSIASEVEVESIPKAPEAVKGSTETLPKRRSVTFKEEVLILTDSAREFTKLSVRQGTLRKRFKEPPPAGKLVRTNEGGRALKSPPPERSFLGEPTEMPSLKKKRKPQESKVSEDGRKKRNRKEKSRSPDGSATGPQRDDTANAAKEQIVREEPMADADMSHVHLQIQKPKEDGESIQESIQEEKSTKTNNNEKNDHAQRGLKERGESGTRGMQHVNVVPEQQERRTEDVADPPNHAAPAVLMPTSAQCCDHVQAVSEETSQEERPGPPSKKVPWNHERLQHADLEEPRARVTSDQEAKKAPTRGIRLAEEWRPPPPLLLPKDIQVWNASEYRGTELRARAKSRQHPQRQVEEPRARVTSDQEAKKAPTRGIRLAEEWRPRRPSLDAKFDKEKNKRA</sequence>
<evidence type="ECO:0000259" key="3">
    <source>
        <dbReference type="PROSITE" id="PS50103"/>
    </source>
</evidence>
<gene>
    <name evidence="4" type="ORF">SNAT2548_LOCUS29900</name>
</gene>
<evidence type="ECO:0000256" key="1">
    <source>
        <dbReference type="PROSITE-ProRule" id="PRU00723"/>
    </source>
</evidence>
<dbReference type="AlphaFoldDB" id="A0A812TIF6"/>
<evidence type="ECO:0000256" key="2">
    <source>
        <dbReference type="SAM" id="MobiDB-lite"/>
    </source>
</evidence>
<evidence type="ECO:0000313" key="4">
    <source>
        <dbReference type="EMBL" id="CAE7533593.1"/>
    </source>
</evidence>
<comment type="caution">
    <text evidence="4">The sequence shown here is derived from an EMBL/GenBank/DDBJ whole genome shotgun (WGS) entry which is preliminary data.</text>
</comment>
<feature type="compositionally biased region" description="Basic and acidic residues" evidence="2">
    <location>
        <begin position="270"/>
        <end position="280"/>
    </location>
</feature>
<protein>
    <recommendedName>
        <fullName evidence="3">C3H1-type domain-containing protein</fullName>
    </recommendedName>
</protein>
<dbReference type="Proteomes" id="UP000604046">
    <property type="component" value="Unassembled WGS sequence"/>
</dbReference>
<feature type="compositionally biased region" description="Basic and acidic residues" evidence="2">
    <location>
        <begin position="438"/>
        <end position="463"/>
    </location>
</feature>
<dbReference type="EMBL" id="CAJNDS010002581">
    <property type="protein sequence ID" value="CAE7533593.1"/>
    <property type="molecule type" value="Genomic_DNA"/>
</dbReference>
<feature type="domain" description="C3H1-type" evidence="3">
    <location>
        <begin position="32"/>
        <end position="59"/>
    </location>
</feature>
<feature type="zinc finger region" description="C3H1-type" evidence="1">
    <location>
        <begin position="32"/>
        <end position="59"/>
    </location>
</feature>
<accession>A0A812TIF6</accession>
<keyword evidence="1" id="KW-0862">Zinc</keyword>
<reference evidence="4" key="1">
    <citation type="submission" date="2021-02" db="EMBL/GenBank/DDBJ databases">
        <authorList>
            <person name="Dougan E. K."/>
            <person name="Rhodes N."/>
            <person name="Thang M."/>
            <person name="Chan C."/>
        </authorList>
    </citation>
    <scope>NUCLEOTIDE SEQUENCE</scope>
</reference>
<feature type="compositionally biased region" description="Basic and acidic residues" evidence="2">
    <location>
        <begin position="345"/>
        <end position="371"/>
    </location>
</feature>
<feature type="compositionally biased region" description="Basic and acidic residues" evidence="2">
    <location>
        <begin position="311"/>
        <end position="325"/>
    </location>
</feature>
<keyword evidence="1" id="KW-0479">Metal-binding</keyword>
<feature type="compositionally biased region" description="Basic and acidic residues" evidence="2">
    <location>
        <begin position="55"/>
        <end position="90"/>
    </location>
</feature>
<organism evidence="4 5">
    <name type="scientific">Symbiodinium natans</name>
    <dbReference type="NCBI Taxonomy" id="878477"/>
    <lineage>
        <taxon>Eukaryota</taxon>
        <taxon>Sar</taxon>
        <taxon>Alveolata</taxon>
        <taxon>Dinophyceae</taxon>
        <taxon>Suessiales</taxon>
        <taxon>Symbiodiniaceae</taxon>
        <taxon>Symbiodinium</taxon>
    </lineage>
</organism>
<dbReference type="GO" id="GO:0008270">
    <property type="term" value="F:zinc ion binding"/>
    <property type="evidence" value="ECO:0007669"/>
    <property type="project" value="UniProtKB-KW"/>
</dbReference>
<feature type="region of interest" description="Disordered" evidence="2">
    <location>
        <begin position="1"/>
        <end position="27"/>
    </location>
</feature>
<dbReference type="InterPro" id="IPR000571">
    <property type="entry name" value="Znf_CCCH"/>
</dbReference>
<name>A0A812TIF6_9DINO</name>
<dbReference type="OrthoDB" id="426577at2759"/>